<proteinExistence type="predicted"/>
<dbReference type="AlphaFoldDB" id="A0A6M3LVC0"/>
<evidence type="ECO:0000313" key="1">
    <source>
        <dbReference type="EMBL" id="QJA98743.1"/>
    </source>
</evidence>
<dbReference type="EMBL" id="MT143605">
    <property type="protein sequence ID" value="QJA98743.1"/>
    <property type="molecule type" value="Genomic_DNA"/>
</dbReference>
<organism evidence="1">
    <name type="scientific">viral metagenome</name>
    <dbReference type="NCBI Taxonomy" id="1070528"/>
    <lineage>
        <taxon>unclassified sequences</taxon>
        <taxon>metagenomes</taxon>
        <taxon>organismal metagenomes</taxon>
    </lineage>
</organism>
<dbReference type="InterPro" id="IPR011101">
    <property type="entry name" value="DUF5131"/>
</dbReference>
<evidence type="ECO:0008006" key="2">
    <source>
        <dbReference type="Google" id="ProtNLM"/>
    </source>
</evidence>
<reference evidence="1" key="1">
    <citation type="submission" date="2020-03" db="EMBL/GenBank/DDBJ databases">
        <title>The deep terrestrial virosphere.</title>
        <authorList>
            <person name="Holmfeldt K."/>
            <person name="Nilsson E."/>
            <person name="Simone D."/>
            <person name="Lopez-Fernandez M."/>
            <person name="Wu X."/>
            <person name="de Brujin I."/>
            <person name="Lundin D."/>
            <person name="Andersson A."/>
            <person name="Bertilsson S."/>
            <person name="Dopson M."/>
        </authorList>
    </citation>
    <scope>NUCLEOTIDE SEQUENCE</scope>
    <source>
        <strain evidence="1">MM171A01610</strain>
    </source>
</reference>
<accession>A0A6M3LVC0</accession>
<name>A0A6M3LVC0_9ZZZZ</name>
<sequence length="169" mass="19570">MGDWMDAKDEWRKDACKVMKVNPRHIFMTLTKKYDQLDKIPASFDDGYIPENVWVLISVSYETQVWGVDKLKELDASVLGISVEPMMQELEIDFEGIDLVIIGGRTRCGRTPAFRPEKKWVTDMVDKAHDAGASVFLKPSLRYAPEWYAEPIEELPFHRMSKKQRSLTE</sequence>
<gene>
    <name evidence="1" type="ORF">MM171A01610_0006</name>
</gene>
<protein>
    <recommendedName>
        <fullName evidence="2">Methyltransferase</fullName>
    </recommendedName>
</protein>
<dbReference type="Pfam" id="PF07505">
    <property type="entry name" value="DUF5131"/>
    <property type="match status" value="1"/>
</dbReference>